<name>A0AC61NNV1_9BACT</name>
<proteinExistence type="predicted"/>
<protein>
    <submittedName>
        <fullName evidence="1">RelA/SpoT family protein</fullName>
    </submittedName>
</protein>
<evidence type="ECO:0000313" key="2">
    <source>
        <dbReference type="Proteomes" id="UP000826212"/>
    </source>
</evidence>
<sequence>MNLQTEAEKRYIKDLYEDLLQSFNRPLTDENRQLLEKAFLFANDAHMGIRRKSGEPYIVHPLAVAKIVTSEIGLGTKAAISAILHDVVEDTDYTLEDIENLFGPKIAYIVDGLTKLSGNFDSKQAANFRKMLLTLSDDVRVILIKLADRLHNMRTLDAMPQHKQLKIAGETLFIFAPLAHRLGLYRIKTELEDLSLKYKHPEEYNEIKLKLFNNQEQRKQLVNDFCKPIEKKLKEEGFDIGINGRPKSIYSIWNKMQNKGVKFDEIYDLLAIRIIFNPNEDKSEKRQCFDILSLVTDIYKPRPDRIRDWITIPKANGYEALHVTVMGPEGKWVEVQIRSRRMDEVAERGFAAHYKYKGIESKEKEKEIELNRWFEKIREVLQNSENDALDFLDDFKLNLFSDEIVVFTPKGEMKILPKNATVLDFAYDIHTHLGDQCIGAKINHKLVPFSQKLSSGDQIEILTSSKQKPSPEWLTDVVTSRAKEKIRNSFKKEHKNHIEKGQELLEEAIQSSRFQLSSNTIKKIIRHFSLNTKEQLYANLGMGIIDLDNINQILEKKSENKFVKYWRLTFSKKRPQDDEKTIIDKKKPFLLGETNKDYVLSECCLPLPGDQVIGYVGEEHIVIHKRTCSNAIKIMANQGDKIVTAQWTKFKLFSSLAQIRVKGLDRVGILNDITNIISKQNDINIRSVTFEAHDGIFEGLLYLYIHNVQDLEDLIDVLKRVKGVDSVVRLQTNK</sequence>
<accession>A0AC61NNV1</accession>
<gene>
    <name evidence="1" type="ORF">K4L44_13470</name>
</gene>
<keyword evidence="2" id="KW-1185">Reference proteome</keyword>
<evidence type="ECO:0000313" key="1">
    <source>
        <dbReference type="EMBL" id="QZE13572.1"/>
    </source>
</evidence>
<organism evidence="1 2">
    <name type="scientific">Halosquirtibacter laminarini</name>
    <dbReference type="NCBI Taxonomy" id="3374600"/>
    <lineage>
        <taxon>Bacteria</taxon>
        <taxon>Pseudomonadati</taxon>
        <taxon>Bacteroidota</taxon>
        <taxon>Bacteroidia</taxon>
        <taxon>Marinilabiliales</taxon>
        <taxon>Prolixibacteraceae</taxon>
        <taxon>Halosquirtibacter</taxon>
    </lineage>
</organism>
<reference evidence="1" key="1">
    <citation type="submission" date="2021-08" db="EMBL/GenBank/DDBJ databases">
        <title>Novel anaerobic bacterium isolated from sea squirt in East Sea, Republic of Korea.</title>
        <authorList>
            <person name="Nguyen T.H."/>
            <person name="Li Z."/>
            <person name="Lee Y.-J."/>
            <person name="Ko J."/>
            <person name="Kim S.-G."/>
        </authorList>
    </citation>
    <scope>NUCLEOTIDE SEQUENCE</scope>
    <source>
        <strain evidence="1">KCTC 25031</strain>
    </source>
</reference>
<dbReference type="Proteomes" id="UP000826212">
    <property type="component" value="Chromosome"/>
</dbReference>
<dbReference type="EMBL" id="CP081303">
    <property type="protein sequence ID" value="QZE13572.1"/>
    <property type="molecule type" value="Genomic_DNA"/>
</dbReference>